<sequence length="77" mass="8580">MPELDQNPPIPSVCGLGDAIEHRSWQISCTGCCSGTWLCRSRKRSLNLSNTQPEKFNEKTCDLHMIVARVGYKISGN</sequence>
<organism evidence="1 2">
    <name type="scientific">Hoeflea alexandrii</name>
    <dbReference type="NCBI Taxonomy" id="288436"/>
    <lineage>
        <taxon>Bacteria</taxon>
        <taxon>Pseudomonadati</taxon>
        <taxon>Pseudomonadota</taxon>
        <taxon>Alphaproteobacteria</taxon>
        <taxon>Hyphomicrobiales</taxon>
        <taxon>Rhizobiaceae</taxon>
        <taxon>Hoeflea</taxon>
    </lineage>
</organism>
<evidence type="ECO:0000313" key="1">
    <source>
        <dbReference type="EMBL" id="MCO6409191.1"/>
    </source>
</evidence>
<keyword evidence="2" id="KW-1185">Reference proteome</keyword>
<accession>A0ABT1CV10</accession>
<comment type="caution">
    <text evidence="1">The sequence shown here is derived from an EMBL/GenBank/DDBJ whole genome shotgun (WGS) entry which is preliminary data.</text>
</comment>
<dbReference type="EMBL" id="JAAAML010000002">
    <property type="protein sequence ID" value="MCO6409191.1"/>
    <property type="molecule type" value="Genomic_DNA"/>
</dbReference>
<evidence type="ECO:0000313" key="2">
    <source>
        <dbReference type="Proteomes" id="UP001320715"/>
    </source>
</evidence>
<protein>
    <submittedName>
        <fullName evidence="1">Uncharacterized protein</fullName>
    </submittedName>
</protein>
<reference evidence="1 2" key="1">
    <citation type="submission" date="2020-01" db="EMBL/GenBank/DDBJ databases">
        <title>Genomes of bacteria type strains.</title>
        <authorList>
            <person name="Chen J."/>
            <person name="Zhu S."/>
            <person name="Yang J."/>
        </authorList>
    </citation>
    <scope>NUCLEOTIDE SEQUENCE [LARGE SCALE GENOMIC DNA]</scope>
    <source>
        <strain evidence="1 2">DSM 16655</strain>
    </source>
</reference>
<name>A0ABT1CV10_9HYPH</name>
<dbReference type="RefSeq" id="WP_252916143.1">
    <property type="nucleotide sequence ID" value="NZ_JAAAML010000002.1"/>
</dbReference>
<proteinExistence type="predicted"/>
<gene>
    <name evidence="1" type="ORF">GTW23_13485</name>
</gene>
<dbReference type="Proteomes" id="UP001320715">
    <property type="component" value="Unassembled WGS sequence"/>
</dbReference>